<sequence>MLGGEAQADLQGADAPGQILSGPEAYLPHQLGPEMQMGGVIPPAYGQGPATTFAVPGHGTRVTWSDEMGNPLAEVFYSAHLHYSSEWRMDEAEHGSVCCTVM</sequence>
<comment type="caution">
    <text evidence="2">The sequence shown here is derived from an EMBL/GenBank/DDBJ whole genome shotgun (WGS) entry which is preliminary data.</text>
</comment>
<feature type="region of interest" description="Disordered" evidence="1">
    <location>
        <begin position="1"/>
        <end position="33"/>
    </location>
</feature>
<evidence type="ECO:0000313" key="2">
    <source>
        <dbReference type="EMBL" id="KAA0154384.1"/>
    </source>
</evidence>
<evidence type="ECO:0000313" key="6">
    <source>
        <dbReference type="Proteomes" id="UP000323011"/>
    </source>
</evidence>
<name>A0A5A8CPK8_CAFRO</name>
<proteinExistence type="predicted"/>
<accession>A0A5A8CPK8</accession>
<keyword evidence="6" id="KW-1185">Reference proteome</keyword>
<dbReference type="Proteomes" id="UP000325113">
    <property type="component" value="Unassembled WGS sequence"/>
</dbReference>
<evidence type="ECO:0000313" key="4">
    <source>
        <dbReference type="EMBL" id="KAA0172632.1"/>
    </source>
</evidence>
<evidence type="ECO:0000313" key="7">
    <source>
        <dbReference type="Proteomes" id="UP000325113"/>
    </source>
</evidence>
<dbReference type="EMBL" id="VLTO01000045">
    <property type="protein sequence ID" value="KAA0172632.1"/>
    <property type="molecule type" value="Genomic_DNA"/>
</dbReference>
<dbReference type="Proteomes" id="UP000322899">
    <property type="component" value="Unassembled WGS sequence"/>
</dbReference>
<dbReference type="EMBL" id="VLTN01000012">
    <property type="protein sequence ID" value="KAA0154384.1"/>
    <property type="molecule type" value="Genomic_DNA"/>
</dbReference>
<dbReference type="Proteomes" id="UP000323011">
    <property type="component" value="Unassembled WGS sequence"/>
</dbReference>
<evidence type="ECO:0000256" key="1">
    <source>
        <dbReference type="SAM" id="MobiDB-lite"/>
    </source>
</evidence>
<reference evidence="5 6" key="1">
    <citation type="submission" date="2019-07" db="EMBL/GenBank/DDBJ databases">
        <title>Genomes of Cafeteria roenbergensis.</title>
        <authorList>
            <person name="Fischer M.G."/>
            <person name="Hackl T."/>
            <person name="Roman M."/>
        </authorList>
    </citation>
    <scope>NUCLEOTIDE SEQUENCE [LARGE SCALE GENOMIC DNA]</scope>
    <source>
        <strain evidence="2 6">BVI</strain>
        <strain evidence="3 7">Cflag</strain>
        <strain evidence="4 5">E4-10P</strain>
    </source>
</reference>
<evidence type="ECO:0000313" key="5">
    <source>
        <dbReference type="Proteomes" id="UP000322899"/>
    </source>
</evidence>
<organism evidence="2 6">
    <name type="scientific">Cafeteria roenbergensis</name>
    <name type="common">Marine flagellate</name>
    <dbReference type="NCBI Taxonomy" id="33653"/>
    <lineage>
        <taxon>Eukaryota</taxon>
        <taxon>Sar</taxon>
        <taxon>Stramenopiles</taxon>
        <taxon>Bigyra</taxon>
        <taxon>Opalozoa</taxon>
        <taxon>Bicosoecida</taxon>
        <taxon>Cafeteriaceae</taxon>
        <taxon>Cafeteria</taxon>
    </lineage>
</organism>
<dbReference type="AlphaFoldDB" id="A0A5A8CPK8"/>
<dbReference type="EMBL" id="VLTM01000052">
    <property type="protein sequence ID" value="KAA0159512.1"/>
    <property type="molecule type" value="Genomic_DNA"/>
</dbReference>
<gene>
    <name evidence="4" type="ORF">FNF27_05856</name>
    <name evidence="2" type="ORF">FNF29_02604</name>
    <name evidence="3" type="ORF">FNF31_04751</name>
</gene>
<evidence type="ECO:0000313" key="3">
    <source>
        <dbReference type="EMBL" id="KAA0159512.1"/>
    </source>
</evidence>
<protein>
    <submittedName>
        <fullName evidence="2">Uncharacterized protein</fullName>
    </submittedName>
</protein>